<evidence type="ECO:0000256" key="7">
    <source>
        <dbReference type="SAM" id="Phobius"/>
    </source>
</evidence>
<feature type="transmembrane region" description="Helical" evidence="7">
    <location>
        <begin position="154"/>
        <end position="173"/>
    </location>
</feature>
<keyword evidence="3 7" id="KW-1133">Transmembrane helix</keyword>
<dbReference type="InterPro" id="IPR052337">
    <property type="entry name" value="SAT4-like"/>
</dbReference>
<evidence type="ECO:0000313" key="10">
    <source>
        <dbReference type="Proteomes" id="UP000184330"/>
    </source>
</evidence>
<keyword evidence="2 7" id="KW-0812">Transmembrane</keyword>
<feature type="compositionally biased region" description="Polar residues" evidence="6">
    <location>
        <begin position="342"/>
        <end position="354"/>
    </location>
</feature>
<feature type="transmembrane region" description="Helical" evidence="7">
    <location>
        <begin position="274"/>
        <end position="293"/>
    </location>
</feature>
<keyword evidence="10" id="KW-1185">Reference proteome</keyword>
<dbReference type="GO" id="GO:0016020">
    <property type="term" value="C:membrane"/>
    <property type="evidence" value="ECO:0007669"/>
    <property type="project" value="UniProtKB-SubCell"/>
</dbReference>
<dbReference type="AlphaFoldDB" id="A0A1L7X8N3"/>
<evidence type="ECO:0000256" key="4">
    <source>
        <dbReference type="ARBA" id="ARBA00023136"/>
    </source>
</evidence>
<dbReference type="STRING" id="576137.A0A1L7X8N3"/>
<feature type="region of interest" description="Disordered" evidence="6">
    <location>
        <begin position="423"/>
        <end position="445"/>
    </location>
</feature>
<evidence type="ECO:0000256" key="3">
    <source>
        <dbReference type="ARBA" id="ARBA00022989"/>
    </source>
</evidence>
<feature type="transmembrane region" description="Helical" evidence="7">
    <location>
        <begin position="73"/>
        <end position="94"/>
    </location>
</feature>
<proteinExistence type="inferred from homology"/>
<dbReference type="EMBL" id="FJOG01000018">
    <property type="protein sequence ID" value="CZR61347.1"/>
    <property type="molecule type" value="Genomic_DNA"/>
</dbReference>
<dbReference type="PANTHER" id="PTHR33048">
    <property type="entry name" value="PTH11-LIKE INTEGRAL MEMBRANE PROTEIN (AFU_ORTHOLOGUE AFUA_5G11245)"/>
    <property type="match status" value="1"/>
</dbReference>
<keyword evidence="4 7" id="KW-0472">Membrane</keyword>
<dbReference type="InterPro" id="IPR049326">
    <property type="entry name" value="Rhodopsin_dom_fungi"/>
</dbReference>
<dbReference type="PANTHER" id="PTHR33048:SF129">
    <property type="entry name" value="INTEGRAL MEMBRANE PROTEIN-RELATED"/>
    <property type="match status" value="1"/>
</dbReference>
<evidence type="ECO:0000259" key="8">
    <source>
        <dbReference type="Pfam" id="PF20684"/>
    </source>
</evidence>
<gene>
    <name evidence="9" type="ORF">PAC_11243</name>
</gene>
<evidence type="ECO:0000256" key="5">
    <source>
        <dbReference type="ARBA" id="ARBA00038359"/>
    </source>
</evidence>
<comment type="similarity">
    <text evidence="5">Belongs to the SAT4 family.</text>
</comment>
<dbReference type="Proteomes" id="UP000184330">
    <property type="component" value="Unassembled WGS sequence"/>
</dbReference>
<dbReference type="OrthoDB" id="5429740at2759"/>
<feature type="transmembrane region" description="Helical" evidence="7">
    <location>
        <begin position="185"/>
        <end position="209"/>
    </location>
</feature>
<sequence>MATSSAASTTSFLPIPTGTVSAHIGKPENTTDDYYIGKYLLMVFGKTTDPALGAFLPPARPAQYVYETRGPRIIASMSVAIAVMVIVTSLRLGVRVFRRGLLAGRDDVFTIPSVLLAVAWPTLQICAVIYGGAGKHMYDITYEEYGHFKTFSNLSEPMFFLAVGFIKVSICLFNRRLTSLTSRAWTLFSNIFLVLLFCYIMLSLFWTIFQCNPPYAGWDPIRIGKEGKVPKCIGDNMVGSTLSVIHVIMDFGLLSIPLIVLWQVRMGWGTRARLYFVFSIGAMSCVGSIMRQIEQKRLTFNDILWNFVALENWTLIHLCFGVVAASLPILSAFIPKSWKSVRGTTDPTSYNPSARSGPLNGRSEPYIRSTRRCSISGKRETSDSTENIVRTDVIELSYRNKSQFFDKESAVGDGNSEVYRREMDRKRPGTSEILGSDGHDENGRKIWIGLAQ</sequence>
<evidence type="ECO:0000256" key="6">
    <source>
        <dbReference type="SAM" id="MobiDB-lite"/>
    </source>
</evidence>
<feature type="transmembrane region" description="Helical" evidence="7">
    <location>
        <begin position="244"/>
        <end position="262"/>
    </location>
</feature>
<feature type="domain" description="Rhodopsin" evidence="8">
    <location>
        <begin position="90"/>
        <end position="334"/>
    </location>
</feature>
<evidence type="ECO:0000256" key="2">
    <source>
        <dbReference type="ARBA" id="ARBA00022692"/>
    </source>
</evidence>
<comment type="subcellular location">
    <subcellularLocation>
        <location evidence="1">Membrane</location>
        <topology evidence="1">Multi-pass membrane protein</topology>
    </subcellularLocation>
</comment>
<feature type="transmembrane region" description="Helical" evidence="7">
    <location>
        <begin position="313"/>
        <end position="334"/>
    </location>
</feature>
<feature type="region of interest" description="Disordered" evidence="6">
    <location>
        <begin position="342"/>
        <end position="362"/>
    </location>
</feature>
<evidence type="ECO:0000256" key="1">
    <source>
        <dbReference type="ARBA" id="ARBA00004141"/>
    </source>
</evidence>
<reference evidence="9 10" key="1">
    <citation type="submission" date="2016-03" db="EMBL/GenBank/DDBJ databases">
        <authorList>
            <person name="Ploux O."/>
        </authorList>
    </citation>
    <scope>NUCLEOTIDE SEQUENCE [LARGE SCALE GENOMIC DNA]</scope>
    <source>
        <strain evidence="9 10">UAMH 11012</strain>
    </source>
</reference>
<name>A0A1L7X8N3_9HELO</name>
<dbReference type="Pfam" id="PF20684">
    <property type="entry name" value="Fung_rhodopsin"/>
    <property type="match status" value="1"/>
</dbReference>
<organism evidence="9 10">
    <name type="scientific">Phialocephala subalpina</name>
    <dbReference type="NCBI Taxonomy" id="576137"/>
    <lineage>
        <taxon>Eukaryota</taxon>
        <taxon>Fungi</taxon>
        <taxon>Dikarya</taxon>
        <taxon>Ascomycota</taxon>
        <taxon>Pezizomycotina</taxon>
        <taxon>Leotiomycetes</taxon>
        <taxon>Helotiales</taxon>
        <taxon>Mollisiaceae</taxon>
        <taxon>Phialocephala</taxon>
        <taxon>Phialocephala fortinii species complex</taxon>
    </lineage>
</organism>
<protein>
    <submittedName>
        <fullName evidence="9">Related to integral membrane protein PTH11</fullName>
    </submittedName>
</protein>
<feature type="transmembrane region" description="Helical" evidence="7">
    <location>
        <begin position="114"/>
        <end position="134"/>
    </location>
</feature>
<evidence type="ECO:0000313" key="9">
    <source>
        <dbReference type="EMBL" id="CZR61347.1"/>
    </source>
</evidence>
<accession>A0A1L7X8N3</accession>